<dbReference type="InterPro" id="IPR049326">
    <property type="entry name" value="Rhodopsin_dom_fungi"/>
</dbReference>
<feature type="transmembrane region" description="Helical" evidence="7">
    <location>
        <begin position="202"/>
        <end position="222"/>
    </location>
</feature>
<evidence type="ECO:0000259" key="8">
    <source>
        <dbReference type="Pfam" id="PF20684"/>
    </source>
</evidence>
<feature type="region of interest" description="Disordered" evidence="6">
    <location>
        <begin position="272"/>
        <end position="335"/>
    </location>
</feature>
<feature type="domain" description="Rhodopsin" evidence="8">
    <location>
        <begin position="26"/>
        <end position="263"/>
    </location>
</feature>
<comment type="subcellular location">
    <subcellularLocation>
        <location evidence="1">Membrane</location>
        <topology evidence="1">Multi-pass membrane protein</topology>
    </subcellularLocation>
</comment>
<dbReference type="AlphaFoldDB" id="A0A7H8QKR4"/>
<evidence type="ECO:0000256" key="4">
    <source>
        <dbReference type="ARBA" id="ARBA00023136"/>
    </source>
</evidence>
<sequence>MFETLQPAAYGVSTVFWTLSTTSILLRIYSRRYVIKSFGWDDICMSSILFFNTAQEAILYIFLHYGGGLHIAGVDTENLLILTKCLFAEEIYYIWMHFIIKTCFLLFYLRLSNTQRFTQSVYATMALNTIFTITIWLIYCFQCTPLAAFFNAAAYPNAKCLSKAVSYYFVASLSITTDVIILVLPIPTLWKLQASVRRRITLIAVITFGGSAVLVSFLRLIVLHEFDVNPDFTYTLGKMVIISAVELDVAIMAANAPSMKALWLKYISKKPFQSTTTGGNRSSSYRKESSGDTNNELSTIPAKSNRIKKSGHTRVTSADCGTTPGVGEEQDQRWRNDSKEELFQESSGGITVTSTVGVQSKRDTITSPELLNRQYFQFQKSSAV</sequence>
<comment type="similarity">
    <text evidence="5">Belongs to the SAT4 family.</text>
</comment>
<keyword evidence="2 7" id="KW-0812">Transmembrane</keyword>
<evidence type="ECO:0000313" key="9">
    <source>
        <dbReference type="EMBL" id="QKX54352.1"/>
    </source>
</evidence>
<feature type="transmembrane region" description="Helical" evidence="7">
    <location>
        <begin position="167"/>
        <end position="190"/>
    </location>
</feature>
<accession>A0A7H8QKR4</accession>
<evidence type="ECO:0000256" key="2">
    <source>
        <dbReference type="ARBA" id="ARBA00022692"/>
    </source>
</evidence>
<feature type="transmembrane region" description="Helical" evidence="7">
    <location>
        <begin position="12"/>
        <end position="29"/>
    </location>
</feature>
<feature type="transmembrane region" description="Helical" evidence="7">
    <location>
        <begin position="121"/>
        <end position="147"/>
    </location>
</feature>
<dbReference type="RefSeq" id="XP_035340531.1">
    <property type="nucleotide sequence ID" value="XM_035484638.1"/>
</dbReference>
<protein>
    <recommendedName>
        <fullName evidence="8">Rhodopsin domain-containing protein</fullName>
    </recommendedName>
</protein>
<gene>
    <name evidence="9" type="ORF">TRUGW13939_01438</name>
</gene>
<dbReference type="Proteomes" id="UP000509510">
    <property type="component" value="Chromosome I"/>
</dbReference>
<keyword evidence="3 7" id="KW-1133">Transmembrane helix</keyword>
<keyword evidence="4 7" id="KW-0472">Membrane</keyword>
<dbReference type="KEGG" id="trg:TRUGW13939_01438"/>
<keyword evidence="10" id="KW-1185">Reference proteome</keyword>
<evidence type="ECO:0000256" key="7">
    <source>
        <dbReference type="SAM" id="Phobius"/>
    </source>
</evidence>
<feature type="compositionally biased region" description="Polar residues" evidence="6">
    <location>
        <begin position="291"/>
        <end position="302"/>
    </location>
</feature>
<dbReference type="InterPro" id="IPR052337">
    <property type="entry name" value="SAT4-like"/>
</dbReference>
<dbReference type="OrthoDB" id="4225498at2759"/>
<dbReference type="GO" id="GO:0016020">
    <property type="term" value="C:membrane"/>
    <property type="evidence" value="ECO:0007669"/>
    <property type="project" value="UniProtKB-SubCell"/>
</dbReference>
<feature type="transmembrane region" description="Helical" evidence="7">
    <location>
        <begin position="49"/>
        <end position="71"/>
    </location>
</feature>
<proteinExistence type="inferred from homology"/>
<feature type="transmembrane region" description="Helical" evidence="7">
    <location>
        <begin position="234"/>
        <end position="256"/>
    </location>
</feature>
<reference evidence="10" key="1">
    <citation type="submission" date="2020-06" db="EMBL/GenBank/DDBJ databases">
        <title>A chromosome-scale genome assembly of Talaromyces rugulosus W13939.</title>
        <authorList>
            <person name="Wang B."/>
            <person name="Guo L."/>
            <person name="Ye K."/>
            <person name="Wang L."/>
        </authorList>
    </citation>
    <scope>NUCLEOTIDE SEQUENCE [LARGE SCALE GENOMIC DNA]</scope>
    <source>
        <strain evidence="10">W13939</strain>
    </source>
</reference>
<evidence type="ECO:0000256" key="5">
    <source>
        <dbReference type="ARBA" id="ARBA00038359"/>
    </source>
</evidence>
<dbReference type="Pfam" id="PF20684">
    <property type="entry name" value="Fung_rhodopsin"/>
    <property type="match status" value="1"/>
</dbReference>
<dbReference type="GeneID" id="55988949"/>
<evidence type="ECO:0000256" key="6">
    <source>
        <dbReference type="SAM" id="MobiDB-lite"/>
    </source>
</evidence>
<evidence type="ECO:0000256" key="3">
    <source>
        <dbReference type="ARBA" id="ARBA00022989"/>
    </source>
</evidence>
<name>A0A7H8QKR4_TALRU</name>
<evidence type="ECO:0000256" key="1">
    <source>
        <dbReference type="ARBA" id="ARBA00004141"/>
    </source>
</evidence>
<evidence type="ECO:0000313" key="10">
    <source>
        <dbReference type="Proteomes" id="UP000509510"/>
    </source>
</evidence>
<dbReference type="PANTHER" id="PTHR33048">
    <property type="entry name" value="PTH11-LIKE INTEGRAL MEMBRANE PROTEIN (AFU_ORTHOLOGUE AFUA_5G11245)"/>
    <property type="match status" value="1"/>
</dbReference>
<dbReference type="EMBL" id="CP055898">
    <property type="protein sequence ID" value="QKX54352.1"/>
    <property type="molecule type" value="Genomic_DNA"/>
</dbReference>
<organism evidence="9 10">
    <name type="scientific">Talaromyces rugulosus</name>
    <name type="common">Penicillium rugulosum</name>
    <dbReference type="NCBI Taxonomy" id="121627"/>
    <lineage>
        <taxon>Eukaryota</taxon>
        <taxon>Fungi</taxon>
        <taxon>Dikarya</taxon>
        <taxon>Ascomycota</taxon>
        <taxon>Pezizomycotina</taxon>
        <taxon>Eurotiomycetes</taxon>
        <taxon>Eurotiomycetidae</taxon>
        <taxon>Eurotiales</taxon>
        <taxon>Trichocomaceae</taxon>
        <taxon>Talaromyces</taxon>
        <taxon>Talaromyces sect. Islandici</taxon>
    </lineage>
</organism>
<dbReference type="PANTHER" id="PTHR33048:SF47">
    <property type="entry name" value="INTEGRAL MEMBRANE PROTEIN-RELATED"/>
    <property type="match status" value="1"/>
</dbReference>
<feature type="transmembrane region" description="Helical" evidence="7">
    <location>
        <begin position="91"/>
        <end position="109"/>
    </location>
</feature>
<feature type="compositionally biased region" description="Polar residues" evidence="6">
    <location>
        <begin position="272"/>
        <end position="283"/>
    </location>
</feature>